<dbReference type="Gene3D" id="3.40.640.10">
    <property type="entry name" value="Type I PLP-dependent aspartate aminotransferase-like (Major domain)"/>
    <property type="match status" value="1"/>
</dbReference>
<dbReference type="NCBIfam" id="NF002806">
    <property type="entry name" value="PRK02948.1"/>
    <property type="match status" value="1"/>
</dbReference>
<dbReference type="PANTHER" id="PTHR11601:SF34">
    <property type="entry name" value="CYSTEINE DESULFURASE"/>
    <property type="match status" value="1"/>
</dbReference>
<dbReference type="Gene3D" id="3.90.1150.10">
    <property type="entry name" value="Aspartate Aminotransferase, domain 1"/>
    <property type="match status" value="1"/>
</dbReference>
<comment type="cofactor">
    <cofactor evidence="1">
        <name>pyridoxal 5'-phosphate</name>
        <dbReference type="ChEBI" id="CHEBI:597326"/>
    </cofactor>
</comment>
<feature type="domain" description="Aminotransferase class V" evidence="10">
    <location>
        <begin position="7"/>
        <end position="370"/>
    </location>
</feature>
<keyword evidence="4" id="KW-0479">Metal-binding</keyword>
<comment type="caution">
    <text evidence="11">The sequence shown here is derived from an EMBL/GenBank/DDBJ whole genome shotgun (WGS) entry which is preliminary data.</text>
</comment>
<dbReference type="SUPFAM" id="SSF53383">
    <property type="entry name" value="PLP-dependent transferases"/>
    <property type="match status" value="1"/>
</dbReference>
<evidence type="ECO:0000256" key="8">
    <source>
        <dbReference type="ARBA" id="ARBA00050776"/>
    </source>
</evidence>
<dbReference type="InterPro" id="IPR015421">
    <property type="entry name" value="PyrdxlP-dep_Trfase_major"/>
</dbReference>
<evidence type="ECO:0000256" key="7">
    <source>
        <dbReference type="ARBA" id="ARBA00023014"/>
    </source>
</evidence>
<comment type="similarity">
    <text evidence="2">Belongs to the class-V pyridoxal-phosphate-dependent aminotransferase family. NifS/IscS subfamily.</text>
</comment>
<sequence>MPELTRYFDHAATTVMPKEVFDAMAPYFLYDFANPGSLHQFGFQAKEALEGARAAVAKTLGASSREVIFTGSGTESNNLAVLGGARRMRKLGKGNHVVTSSVEHPSIRGACQALESEGFRVTYVPVDGSGRVNVVDIRNAIGPDTVIVSVMHANNVVGTIQPIAEIGAITREKGILFHTDAVQSYGKIPVNVEELQVDLLTINAHKIGGPKGVAALYIRKGVRIDPIVYGGGQERGLRSATPNVAGIVGFAKAAEMAMKQLLKERSRLEGLRVKLIERLTATVPGCKINGDLNNCLPTLINISIDRIEGQALMLELDRLGFATSSGSACSSTDHEPSYVLLAMGKSREVALESLRITMGRTTTEQSVDELAEALNVVAKKWRTAVNVPGISR</sequence>
<keyword evidence="6" id="KW-0408">Iron</keyword>
<evidence type="ECO:0000259" key="10">
    <source>
        <dbReference type="Pfam" id="PF00266"/>
    </source>
</evidence>
<accession>A0ABV9PZA8</accession>
<evidence type="ECO:0000256" key="1">
    <source>
        <dbReference type="ARBA" id="ARBA00001933"/>
    </source>
</evidence>
<evidence type="ECO:0000313" key="11">
    <source>
        <dbReference type="EMBL" id="MFC4766798.1"/>
    </source>
</evidence>
<feature type="coiled-coil region" evidence="9">
    <location>
        <begin position="251"/>
        <end position="278"/>
    </location>
</feature>
<reference evidence="12" key="1">
    <citation type="journal article" date="2019" name="Int. J. Syst. Evol. Microbiol.">
        <title>The Global Catalogue of Microorganisms (GCM) 10K type strain sequencing project: providing services to taxonomists for standard genome sequencing and annotation.</title>
        <authorList>
            <consortium name="The Broad Institute Genomics Platform"/>
            <consortium name="The Broad Institute Genome Sequencing Center for Infectious Disease"/>
            <person name="Wu L."/>
            <person name="Ma J."/>
        </authorList>
    </citation>
    <scope>NUCLEOTIDE SEQUENCE [LARGE SCALE GENOMIC DNA]</scope>
    <source>
        <strain evidence="12">WYCCWR 12678</strain>
    </source>
</reference>
<keyword evidence="5" id="KW-0663">Pyridoxal phosphate</keyword>
<dbReference type="Proteomes" id="UP001596002">
    <property type="component" value="Unassembled WGS sequence"/>
</dbReference>
<dbReference type="InterPro" id="IPR015424">
    <property type="entry name" value="PyrdxlP-dep_Trfase"/>
</dbReference>
<evidence type="ECO:0000313" key="12">
    <source>
        <dbReference type="Proteomes" id="UP001596002"/>
    </source>
</evidence>
<evidence type="ECO:0000256" key="6">
    <source>
        <dbReference type="ARBA" id="ARBA00023004"/>
    </source>
</evidence>
<dbReference type="RefSeq" id="WP_380024694.1">
    <property type="nucleotide sequence ID" value="NZ_JBHSHC010000031.1"/>
</dbReference>
<comment type="catalytic activity">
    <reaction evidence="8">
        <text>(sulfur carrier)-H + L-cysteine = (sulfur carrier)-SH + L-alanine</text>
        <dbReference type="Rhea" id="RHEA:43892"/>
        <dbReference type="Rhea" id="RHEA-COMP:14737"/>
        <dbReference type="Rhea" id="RHEA-COMP:14739"/>
        <dbReference type="ChEBI" id="CHEBI:29917"/>
        <dbReference type="ChEBI" id="CHEBI:35235"/>
        <dbReference type="ChEBI" id="CHEBI:57972"/>
        <dbReference type="ChEBI" id="CHEBI:64428"/>
        <dbReference type="EC" id="2.8.1.7"/>
    </reaction>
</comment>
<dbReference type="PANTHER" id="PTHR11601">
    <property type="entry name" value="CYSTEINE DESULFURYLASE FAMILY MEMBER"/>
    <property type="match status" value="1"/>
</dbReference>
<keyword evidence="9" id="KW-0175">Coiled coil</keyword>
<proteinExistence type="inferred from homology"/>
<evidence type="ECO:0000256" key="9">
    <source>
        <dbReference type="SAM" id="Coils"/>
    </source>
</evidence>
<dbReference type="Gene3D" id="1.10.260.50">
    <property type="match status" value="1"/>
</dbReference>
<dbReference type="Pfam" id="PF00266">
    <property type="entry name" value="Aminotran_5"/>
    <property type="match status" value="1"/>
</dbReference>
<dbReference type="InterPro" id="IPR015422">
    <property type="entry name" value="PyrdxlP-dep_Trfase_small"/>
</dbReference>
<protein>
    <submittedName>
        <fullName evidence="11">Cysteine desulfurase family protein</fullName>
    </submittedName>
</protein>
<evidence type="ECO:0000256" key="2">
    <source>
        <dbReference type="ARBA" id="ARBA00006490"/>
    </source>
</evidence>
<keyword evidence="12" id="KW-1185">Reference proteome</keyword>
<organism evidence="11 12">
    <name type="scientific">Effusibacillus consociatus</name>
    <dbReference type="NCBI Taxonomy" id="1117041"/>
    <lineage>
        <taxon>Bacteria</taxon>
        <taxon>Bacillati</taxon>
        <taxon>Bacillota</taxon>
        <taxon>Bacilli</taxon>
        <taxon>Bacillales</taxon>
        <taxon>Alicyclobacillaceae</taxon>
        <taxon>Effusibacillus</taxon>
    </lineage>
</organism>
<dbReference type="InterPro" id="IPR016454">
    <property type="entry name" value="Cysteine_dSase"/>
</dbReference>
<keyword evidence="3" id="KW-0808">Transferase</keyword>
<keyword evidence="7" id="KW-0411">Iron-sulfur</keyword>
<evidence type="ECO:0000256" key="4">
    <source>
        <dbReference type="ARBA" id="ARBA00022723"/>
    </source>
</evidence>
<gene>
    <name evidence="11" type="ORF">ACFO8Q_05370</name>
</gene>
<dbReference type="PIRSF" id="PIRSF005572">
    <property type="entry name" value="NifS"/>
    <property type="match status" value="1"/>
</dbReference>
<evidence type="ECO:0000256" key="5">
    <source>
        <dbReference type="ARBA" id="ARBA00022898"/>
    </source>
</evidence>
<name>A0ABV9PZA8_9BACL</name>
<evidence type="ECO:0000256" key="3">
    <source>
        <dbReference type="ARBA" id="ARBA00022679"/>
    </source>
</evidence>
<dbReference type="EMBL" id="JBHSHC010000031">
    <property type="protein sequence ID" value="MFC4766798.1"/>
    <property type="molecule type" value="Genomic_DNA"/>
</dbReference>
<dbReference type="InterPro" id="IPR000192">
    <property type="entry name" value="Aminotrans_V_dom"/>
</dbReference>